<dbReference type="Proteomes" id="UP001430149">
    <property type="component" value="Unassembled WGS sequence"/>
</dbReference>
<dbReference type="SMART" id="SM00448">
    <property type="entry name" value="REC"/>
    <property type="match status" value="1"/>
</dbReference>
<evidence type="ECO:0000256" key="3">
    <source>
        <dbReference type="PROSITE-ProRule" id="PRU00169"/>
    </source>
</evidence>
<dbReference type="SUPFAM" id="SSF46894">
    <property type="entry name" value="C-terminal effector domain of the bipartite response regulators"/>
    <property type="match status" value="1"/>
</dbReference>
<keyword evidence="2" id="KW-0238">DNA-binding</keyword>
<dbReference type="InterPro" id="IPR039420">
    <property type="entry name" value="WalR-like"/>
</dbReference>
<dbReference type="PROSITE" id="PS00622">
    <property type="entry name" value="HTH_LUXR_1"/>
    <property type="match status" value="1"/>
</dbReference>
<dbReference type="PRINTS" id="PR00038">
    <property type="entry name" value="HTHLUXR"/>
</dbReference>
<dbReference type="InterPro" id="IPR001789">
    <property type="entry name" value="Sig_transdc_resp-reg_receiver"/>
</dbReference>
<organism evidence="6 7">
    <name type="scientific">Dyella flava</name>
    <dbReference type="NCBI Taxonomy" id="1920170"/>
    <lineage>
        <taxon>Bacteria</taxon>
        <taxon>Pseudomonadati</taxon>
        <taxon>Pseudomonadota</taxon>
        <taxon>Gammaproteobacteria</taxon>
        <taxon>Lysobacterales</taxon>
        <taxon>Rhodanobacteraceae</taxon>
        <taxon>Dyella</taxon>
    </lineage>
</organism>
<dbReference type="Pfam" id="PF00196">
    <property type="entry name" value="GerE"/>
    <property type="match status" value="1"/>
</dbReference>
<dbReference type="PANTHER" id="PTHR43214">
    <property type="entry name" value="TWO-COMPONENT RESPONSE REGULATOR"/>
    <property type="match status" value="1"/>
</dbReference>
<dbReference type="PROSITE" id="PS50043">
    <property type="entry name" value="HTH_LUXR_2"/>
    <property type="match status" value="1"/>
</dbReference>
<dbReference type="Gene3D" id="3.40.50.2300">
    <property type="match status" value="1"/>
</dbReference>
<reference evidence="6" key="1">
    <citation type="submission" date="2020-10" db="EMBL/GenBank/DDBJ databases">
        <title>Phylogeny of dyella-like bacteria.</title>
        <authorList>
            <person name="Fu J."/>
        </authorList>
    </citation>
    <scope>NUCLEOTIDE SEQUENCE</scope>
    <source>
        <strain evidence="6">DHOC52</strain>
    </source>
</reference>
<feature type="modified residue" description="4-aspartylphosphate" evidence="3">
    <location>
        <position position="60"/>
    </location>
</feature>
<dbReference type="SMART" id="SM00421">
    <property type="entry name" value="HTH_LUXR"/>
    <property type="match status" value="1"/>
</dbReference>
<proteinExistence type="predicted"/>
<dbReference type="PROSITE" id="PS50110">
    <property type="entry name" value="RESPONSE_REGULATORY"/>
    <property type="match status" value="1"/>
</dbReference>
<evidence type="ECO:0000256" key="1">
    <source>
        <dbReference type="ARBA" id="ARBA00022553"/>
    </source>
</evidence>
<keyword evidence="1 3" id="KW-0597">Phosphoprotein</keyword>
<feature type="domain" description="Response regulatory" evidence="5">
    <location>
        <begin position="9"/>
        <end position="125"/>
    </location>
</feature>
<evidence type="ECO:0000259" key="5">
    <source>
        <dbReference type="PROSITE" id="PS50110"/>
    </source>
</evidence>
<protein>
    <submittedName>
        <fullName evidence="6">Response regulator transcription factor</fullName>
    </submittedName>
</protein>
<dbReference type="RefSeq" id="WP_239556482.1">
    <property type="nucleotide sequence ID" value="NZ_BSNR01000017.1"/>
</dbReference>
<evidence type="ECO:0000313" key="7">
    <source>
        <dbReference type="Proteomes" id="UP001430149"/>
    </source>
</evidence>
<accession>A0ABS2JZW0</accession>
<gene>
    <name evidence="6" type="ORF">ISP19_04020</name>
</gene>
<dbReference type="CDD" id="cd17535">
    <property type="entry name" value="REC_NarL-like"/>
    <property type="match status" value="1"/>
</dbReference>
<dbReference type="PANTHER" id="PTHR43214:SF43">
    <property type="entry name" value="TWO-COMPONENT RESPONSE REGULATOR"/>
    <property type="match status" value="1"/>
</dbReference>
<dbReference type="CDD" id="cd06170">
    <property type="entry name" value="LuxR_C_like"/>
    <property type="match status" value="1"/>
</dbReference>
<dbReference type="InterPro" id="IPR016032">
    <property type="entry name" value="Sig_transdc_resp-reg_C-effctor"/>
</dbReference>
<sequence>MNAEERRIRIMMVDDHPLFREGVSAVLGTQPDMELIAEAANGEDAIQQFRRLQPDVTLMDLQLPGMSGLIAIRSILSEFPTARIIVLTTFQGDMQATRALRAGVAGYLIKSTLRKELLFTIRQVSKGHRHVPPDIARAIAEHVADEALSIRELQVLGHVAGGYSNKRIATHMGISVETVKTHMKSILAKVKAKDRTEAVVIAMRRGYIDAYLDTPII</sequence>
<name>A0ABS2JZW0_9GAMM</name>
<evidence type="ECO:0000259" key="4">
    <source>
        <dbReference type="PROSITE" id="PS50043"/>
    </source>
</evidence>
<keyword evidence="7" id="KW-1185">Reference proteome</keyword>
<dbReference type="Pfam" id="PF00072">
    <property type="entry name" value="Response_reg"/>
    <property type="match status" value="1"/>
</dbReference>
<comment type="caution">
    <text evidence="6">The sequence shown here is derived from an EMBL/GenBank/DDBJ whole genome shotgun (WGS) entry which is preliminary data.</text>
</comment>
<dbReference type="InterPro" id="IPR011006">
    <property type="entry name" value="CheY-like_superfamily"/>
</dbReference>
<feature type="domain" description="HTH luxR-type" evidence="4">
    <location>
        <begin position="141"/>
        <end position="206"/>
    </location>
</feature>
<dbReference type="EMBL" id="JADIKE010000027">
    <property type="protein sequence ID" value="MBM7124537.1"/>
    <property type="molecule type" value="Genomic_DNA"/>
</dbReference>
<dbReference type="InterPro" id="IPR000792">
    <property type="entry name" value="Tscrpt_reg_LuxR_C"/>
</dbReference>
<dbReference type="SUPFAM" id="SSF52172">
    <property type="entry name" value="CheY-like"/>
    <property type="match status" value="1"/>
</dbReference>
<dbReference type="InterPro" id="IPR058245">
    <property type="entry name" value="NreC/VraR/RcsB-like_REC"/>
</dbReference>
<evidence type="ECO:0000313" key="6">
    <source>
        <dbReference type="EMBL" id="MBM7124537.1"/>
    </source>
</evidence>
<evidence type="ECO:0000256" key="2">
    <source>
        <dbReference type="ARBA" id="ARBA00023125"/>
    </source>
</evidence>